<dbReference type="OrthoDB" id="293355at2157"/>
<dbReference type="GeneID" id="56083754"/>
<accession>A0A7D5TUV2</accession>
<keyword evidence="1" id="KW-0812">Transmembrane</keyword>
<keyword evidence="3" id="KW-1185">Reference proteome</keyword>
<feature type="transmembrane region" description="Helical" evidence="1">
    <location>
        <begin position="35"/>
        <end position="51"/>
    </location>
</feature>
<dbReference type="AlphaFoldDB" id="A0A7D5TUV2"/>
<name>A0A7D5TUV2_9EURY</name>
<proteinExistence type="predicted"/>
<dbReference type="RefSeq" id="WP_179917764.1">
    <property type="nucleotide sequence ID" value="NZ_CP058909.1"/>
</dbReference>
<dbReference type="KEGG" id="hpel:HZS54_14155"/>
<organism evidence="2 3">
    <name type="scientific">Halosimplex pelagicum</name>
    <dbReference type="NCBI Taxonomy" id="869886"/>
    <lineage>
        <taxon>Archaea</taxon>
        <taxon>Methanobacteriati</taxon>
        <taxon>Methanobacteriota</taxon>
        <taxon>Stenosarchaea group</taxon>
        <taxon>Halobacteria</taxon>
        <taxon>Halobacteriales</taxon>
        <taxon>Haloarculaceae</taxon>
        <taxon>Halosimplex</taxon>
    </lineage>
</organism>
<evidence type="ECO:0000313" key="2">
    <source>
        <dbReference type="EMBL" id="QLH82694.1"/>
    </source>
</evidence>
<keyword evidence="1" id="KW-0472">Membrane</keyword>
<evidence type="ECO:0000313" key="3">
    <source>
        <dbReference type="Proteomes" id="UP000509346"/>
    </source>
</evidence>
<dbReference type="Proteomes" id="UP000509346">
    <property type="component" value="Chromosome"/>
</dbReference>
<protein>
    <submittedName>
        <fullName evidence="2">Uncharacterized protein</fullName>
    </submittedName>
</protein>
<feature type="transmembrane region" description="Helical" evidence="1">
    <location>
        <begin position="71"/>
        <end position="88"/>
    </location>
</feature>
<gene>
    <name evidence="2" type="ORF">HZS54_14155</name>
</gene>
<evidence type="ECO:0000256" key="1">
    <source>
        <dbReference type="SAM" id="Phobius"/>
    </source>
</evidence>
<reference evidence="2 3" key="1">
    <citation type="submission" date="2020-07" db="EMBL/GenBank/DDBJ databases">
        <title>Halosimplex litoreum sp. nov. and Halosimplex rubrum sp. nov., isolated from different salt environments.</title>
        <authorList>
            <person name="Cui H."/>
        </authorList>
    </citation>
    <scope>NUCLEOTIDE SEQUENCE [LARGE SCALE GENOMIC DNA]</scope>
    <source>
        <strain evidence="2 3">R2</strain>
    </source>
</reference>
<dbReference type="EMBL" id="CP058909">
    <property type="protein sequence ID" value="QLH82694.1"/>
    <property type="molecule type" value="Genomic_DNA"/>
</dbReference>
<feature type="transmembrane region" description="Helical" evidence="1">
    <location>
        <begin position="6"/>
        <end position="23"/>
    </location>
</feature>
<sequence>MVPEIVDYALVVAYLLLVGVLAVRYRRGEIAGRKLPIYLGMCLTWLAYGLLQVAGDGPVPTGTTLNDGLDALAVVLLVAGIYLLYRGWRHGGDGTESSAASG</sequence>
<keyword evidence="1" id="KW-1133">Transmembrane helix</keyword>